<dbReference type="OrthoDB" id="423283at2759"/>
<dbReference type="GO" id="GO:0000479">
    <property type="term" value="P:endonucleolytic cleavage of tricistronic rRNA transcript (SSU-rRNA, 5.8S rRNA, LSU-rRNA)"/>
    <property type="evidence" value="ECO:0007669"/>
    <property type="project" value="TreeGrafter"/>
</dbReference>
<dbReference type="Proteomes" id="UP000639338">
    <property type="component" value="Unassembled WGS sequence"/>
</dbReference>
<protein>
    <recommendedName>
        <fullName evidence="9">RNA 3'-terminal phosphate cyclase-like protein</fullName>
    </recommendedName>
</protein>
<keyword evidence="3" id="KW-0690">Ribosome biogenesis</keyword>
<gene>
    <name evidence="7" type="ORF">HCN44_000271</name>
</gene>
<accession>A0A834XTE7</accession>
<dbReference type="InterPro" id="IPR036553">
    <property type="entry name" value="RPTC_insert"/>
</dbReference>
<dbReference type="NCBIfam" id="TIGR03400">
    <property type="entry name" value="18S_RNA_Rcl1p"/>
    <property type="match status" value="1"/>
</dbReference>
<dbReference type="Gene3D" id="3.30.360.20">
    <property type="entry name" value="RNA 3'-terminal phosphate cyclase, insert domain"/>
    <property type="match status" value="1"/>
</dbReference>
<evidence type="ECO:0000259" key="6">
    <source>
        <dbReference type="Pfam" id="PF05189"/>
    </source>
</evidence>
<comment type="caution">
    <text evidence="7">The sequence shown here is derived from an EMBL/GenBank/DDBJ whole genome shotgun (WGS) entry which is preliminary data.</text>
</comment>
<organism evidence="7 8">
    <name type="scientific">Aphidius gifuensis</name>
    <name type="common">Parasitoid wasp</name>
    <dbReference type="NCBI Taxonomy" id="684658"/>
    <lineage>
        <taxon>Eukaryota</taxon>
        <taxon>Metazoa</taxon>
        <taxon>Ecdysozoa</taxon>
        <taxon>Arthropoda</taxon>
        <taxon>Hexapoda</taxon>
        <taxon>Insecta</taxon>
        <taxon>Pterygota</taxon>
        <taxon>Neoptera</taxon>
        <taxon>Endopterygota</taxon>
        <taxon>Hymenoptera</taxon>
        <taxon>Apocrita</taxon>
        <taxon>Ichneumonoidea</taxon>
        <taxon>Braconidae</taxon>
        <taxon>Aphidiinae</taxon>
        <taxon>Aphidius</taxon>
    </lineage>
</organism>
<evidence type="ECO:0000256" key="4">
    <source>
        <dbReference type="ARBA" id="ARBA00023242"/>
    </source>
</evidence>
<dbReference type="PANTHER" id="PTHR11096:SF1">
    <property type="entry name" value="RNA 3'-TERMINAL PHOSPHATE CYCLASE-LIKE PROTEIN"/>
    <property type="match status" value="1"/>
</dbReference>
<dbReference type="InterPro" id="IPR013791">
    <property type="entry name" value="RNA3'-term_phos_cycl_insert"/>
</dbReference>
<proteinExistence type="inferred from homology"/>
<dbReference type="AlphaFoldDB" id="A0A834XTE7"/>
<feature type="domain" description="RNA 3'-terminal phosphate cyclase" evidence="5">
    <location>
        <begin position="4"/>
        <end position="261"/>
    </location>
</feature>
<evidence type="ECO:0000256" key="2">
    <source>
        <dbReference type="ARBA" id="ARBA00007089"/>
    </source>
</evidence>
<dbReference type="EMBL" id="JACMRX010000004">
    <property type="protein sequence ID" value="KAF7990466.1"/>
    <property type="molecule type" value="Genomic_DNA"/>
</dbReference>
<dbReference type="InterPro" id="IPR016443">
    <property type="entry name" value="RNA3'_term_phos_cyc_type_2"/>
</dbReference>
<evidence type="ECO:0000259" key="5">
    <source>
        <dbReference type="Pfam" id="PF01137"/>
    </source>
</evidence>
<evidence type="ECO:0000313" key="7">
    <source>
        <dbReference type="EMBL" id="KAF7990466.1"/>
    </source>
</evidence>
<dbReference type="Gene3D" id="3.65.10.20">
    <property type="entry name" value="RNA 3'-terminal phosphate cyclase domain"/>
    <property type="match status" value="1"/>
</dbReference>
<dbReference type="PROSITE" id="PS01287">
    <property type="entry name" value="RTC"/>
    <property type="match status" value="1"/>
</dbReference>
<evidence type="ECO:0008006" key="9">
    <source>
        <dbReference type="Google" id="ProtNLM"/>
    </source>
</evidence>
<dbReference type="InterPro" id="IPR020719">
    <property type="entry name" value="RNA3'_term_phos_cycl-like_CS"/>
</dbReference>
<dbReference type="InterPro" id="IPR037136">
    <property type="entry name" value="RNA3'_phos_cyclase_dom_sf"/>
</dbReference>
<comment type="similarity">
    <text evidence="2">Belongs to the RNA 3'-terminal cyclase family. Type 2 subfamily.</text>
</comment>
<reference evidence="7 8" key="1">
    <citation type="submission" date="2020-08" db="EMBL/GenBank/DDBJ databases">
        <title>Aphidius gifuensis genome sequencing and assembly.</title>
        <authorList>
            <person name="Du Z."/>
        </authorList>
    </citation>
    <scope>NUCLEOTIDE SEQUENCE [LARGE SCALE GENOMIC DNA]</scope>
    <source>
        <strain evidence="7">YNYX2018</strain>
        <tissue evidence="7">Adults</tissue>
    </source>
</reference>
<dbReference type="InterPro" id="IPR013792">
    <property type="entry name" value="RNA3'P_cycl/enolpyr_Trfase_a/b"/>
</dbReference>
<dbReference type="SUPFAM" id="SSF55205">
    <property type="entry name" value="EPT/RTPC-like"/>
    <property type="match status" value="1"/>
</dbReference>
<evidence type="ECO:0000256" key="3">
    <source>
        <dbReference type="ARBA" id="ARBA00022517"/>
    </source>
</evidence>
<name>A0A834XTE7_APHGI</name>
<evidence type="ECO:0000313" key="8">
    <source>
        <dbReference type="Proteomes" id="UP000639338"/>
    </source>
</evidence>
<comment type="subcellular location">
    <subcellularLocation>
        <location evidence="1">Nucleus</location>
        <location evidence="1">Nucleolus</location>
    </subcellularLocation>
</comment>
<dbReference type="PANTHER" id="PTHR11096">
    <property type="entry name" value="RNA 3' TERMINAL PHOSPHATE CYCLASE"/>
    <property type="match status" value="1"/>
</dbReference>
<dbReference type="InterPro" id="IPR023797">
    <property type="entry name" value="RNA3'_phos_cyclase_dom"/>
</dbReference>
<sequence>MIIYSGSNFIKYRLLLSTLFGKPVTIKNIQLNPDEPGAKDYQVSLIRLLDKLTNGSQFELNDTGSVLTYIPGLLIGGELEHDCSLQRGIGYFLEAVMILAPFCKLPMDIKLRGFCSPIILKKFIFGHCDVDLTINKRGAAPNGGGKVHFKCPVNSGNSGLRTIQFDECGLIQRIRGVSCSMKVSPAIANRMVEAAKGVLLNFISDVYIHTNHCHGNLGGESPELHFRLLDHSAFRKDTIIGEKLLNLFQILTHHNVGDLVTLFDGLKIDMTNIILPPVDSRQSSQCTVTCDNLPLGPANNDAHY</sequence>
<dbReference type="GO" id="GO:0005730">
    <property type="term" value="C:nucleolus"/>
    <property type="evidence" value="ECO:0007669"/>
    <property type="project" value="UniProtKB-SubCell"/>
</dbReference>
<dbReference type="Pfam" id="PF01137">
    <property type="entry name" value="RTC"/>
    <property type="match status" value="1"/>
</dbReference>
<dbReference type="GO" id="GO:0004521">
    <property type="term" value="F:RNA endonuclease activity"/>
    <property type="evidence" value="ECO:0007669"/>
    <property type="project" value="TreeGrafter"/>
</dbReference>
<evidence type="ECO:0000256" key="1">
    <source>
        <dbReference type="ARBA" id="ARBA00004604"/>
    </source>
</evidence>
<dbReference type="InterPro" id="IPR000228">
    <property type="entry name" value="RNA3'_term_phos_cyc"/>
</dbReference>
<feature type="domain" description="RNA 3'-terminal phosphate cyclase insert" evidence="6">
    <location>
        <begin position="168"/>
        <end position="222"/>
    </location>
</feature>
<keyword evidence="8" id="KW-1185">Reference proteome</keyword>
<dbReference type="Pfam" id="PF05189">
    <property type="entry name" value="RTC_insert"/>
    <property type="match status" value="1"/>
</dbReference>
<keyword evidence="4" id="KW-0539">Nucleus</keyword>